<organism evidence="1 2">
    <name type="scientific">Riemerella columbipharyngis</name>
    <dbReference type="NCBI Taxonomy" id="1071918"/>
    <lineage>
        <taxon>Bacteria</taxon>
        <taxon>Pseudomonadati</taxon>
        <taxon>Bacteroidota</taxon>
        <taxon>Flavobacteriia</taxon>
        <taxon>Flavobacteriales</taxon>
        <taxon>Weeksellaceae</taxon>
        <taxon>Riemerella</taxon>
    </lineage>
</organism>
<accession>A0A1G6Y783</accession>
<dbReference type="EMBL" id="FNAS01000001">
    <property type="protein sequence ID" value="SDD85446.1"/>
    <property type="molecule type" value="Genomic_DNA"/>
</dbReference>
<dbReference type="AlphaFoldDB" id="A0A1G6Y783"/>
<sequence length="114" mass="13370">MKLDEQTFGVVYFEMVQKKIPQAELLFHSGLEMEISLNDDFQIKQFLHNVYSEYQSSPEELTEILEKYSNALEDYSIQNNSISVENIIPAIRGINYLQENIKLNPDFKEEALFE</sequence>
<reference evidence="1 2" key="1">
    <citation type="submission" date="2016-10" db="EMBL/GenBank/DDBJ databases">
        <authorList>
            <person name="de Groot N.N."/>
        </authorList>
    </citation>
    <scope>NUCLEOTIDE SEQUENCE [LARGE SCALE GENOMIC DNA]</scope>
    <source>
        <strain evidence="1 2">DSM 24015</strain>
    </source>
</reference>
<gene>
    <name evidence="1" type="ORF">SAMN05421544_10132</name>
</gene>
<proteinExistence type="predicted"/>
<protein>
    <submittedName>
        <fullName evidence="1">Uncharacterized protein</fullName>
    </submittedName>
</protein>
<name>A0A1G6Y783_9FLAO</name>
<dbReference type="RefSeq" id="WP_092735490.1">
    <property type="nucleotide sequence ID" value="NZ_FNAS01000001.1"/>
</dbReference>
<keyword evidence="2" id="KW-1185">Reference proteome</keyword>
<evidence type="ECO:0000313" key="1">
    <source>
        <dbReference type="EMBL" id="SDD85446.1"/>
    </source>
</evidence>
<dbReference type="Proteomes" id="UP000198517">
    <property type="component" value="Unassembled WGS sequence"/>
</dbReference>
<evidence type="ECO:0000313" key="2">
    <source>
        <dbReference type="Proteomes" id="UP000198517"/>
    </source>
</evidence>